<gene>
    <name evidence="1" type="ORF">GLOINDRAFT_12575</name>
</gene>
<dbReference type="EMBL" id="KI300418">
    <property type="protein sequence ID" value="ERZ96485.1"/>
    <property type="molecule type" value="Genomic_DNA"/>
</dbReference>
<accession>U9SZE4</accession>
<evidence type="ECO:0000313" key="1">
    <source>
        <dbReference type="EMBL" id="ERZ96485.1"/>
    </source>
</evidence>
<name>U9SZE4_RHIID</name>
<proteinExistence type="predicted"/>
<dbReference type="AlphaFoldDB" id="U9SZE4"/>
<organism evidence="1">
    <name type="scientific">Rhizophagus irregularis (strain DAOM 181602 / DAOM 197198 / MUCL 43194)</name>
    <name type="common">Arbuscular mycorrhizal fungus</name>
    <name type="synonym">Glomus intraradices</name>
    <dbReference type="NCBI Taxonomy" id="747089"/>
    <lineage>
        <taxon>Eukaryota</taxon>
        <taxon>Fungi</taxon>
        <taxon>Fungi incertae sedis</taxon>
        <taxon>Mucoromycota</taxon>
        <taxon>Glomeromycotina</taxon>
        <taxon>Glomeromycetes</taxon>
        <taxon>Glomerales</taxon>
        <taxon>Glomeraceae</taxon>
        <taxon>Rhizophagus</taxon>
    </lineage>
</organism>
<sequence>MKLKLVGDEIEIFGKKSLEPGGVPNSDKGIFESLEMYKKDFELTSEQYLDVVADEAIFRRIIKLTDQWPYLRPILE</sequence>
<dbReference type="HOGENOM" id="CLU_2655745_0_0_1"/>
<protein>
    <submittedName>
        <fullName evidence="1">Uncharacterized protein</fullName>
    </submittedName>
</protein>
<reference evidence="1" key="1">
    <citation type="submission" date="2013-07" db="EMBL/GenBank/DDBJ databases">
        <title>The genome of an arbuscular mycorrhizal fungus provides insights into the evolution of the oldest plant symbiosis.</title>
        <authorList>
            <consortium name="DOE Joint Genome Institute"/>
            <person name="Tisserant E."/>
            <person name="Malbreil M."/>
            <person name="Kuo A."/>
            <person name="Kohler A."/>
            <person name="Symeonidi A."/>
            <person name="Balestrini R."/>
            <person name="Charron P."/>
            <person name="Duensing N."/>
            <person name="Frei-dit-Frey N."/>
            <person name="Gianinazzi-Pearson V."/>
            <person name="Gilbert B."/>
            <person name="Handa Y."/>
            <person name="Hijri M."/>
            <person name="Kaul R."/>
            <person name="Kawaguchi M."/>
            <person name="Krajinski F."/>
            <person name="Lammers P."/>
            <person name="Lapierre D."/>
            <person name="Masclaux F.G."/>
            <person name="Murat C."/>
            <person name="Morin E."/>
            <person name="Ndikumana S."/>
            <person name="Pagni M."/>
            <person name="Petitpierre D."/>
            <person name="Requena N."/>
            <person name="Rosikiewicz P."/>
            <person name="Riley R."/>
            <person name="Saito K."/>
            <person name="San Clemente H."/>
            <person name="Shapiro H."/>
            <person name="van Tuinen D."/>
            <person name="Becard G."/>
            <person name="Bonfante P."/>
            <person name="Paszkowski U."/>
            <person name="Shachar-Hill Y."/>
            <person name="Young J.P."/>
            <person name="Sanders I.R."/>
            <person name="Henrissat B."/>
            <person name="Rensing S.A."/>
            <person name="Grigoriev I.V."/>
            <person name="Corradi N."/>
            <person name="Roux C."/>
            <person name="Martin F."/>
        </authorList>
    </citation>
    <scope>NUCLEOTIDE SEQUENCE</scope>
    <source>
        <strain evidence="1">DAOM 197198</strain>
    </source>
</reference>